<evidence type="ECO:0000256" key="1">
    <source>
        <dbReference type="SAM" id="MobiDB-lite"/>
    </source>
</evidence>
<evidence type="ECO:0000313" key="2">
    <source>
        <dbReference type="EMBL" id="KAF7512750.1"/>
    </source>
</evidence>
<feature type="region of interest" description="Disordered" evidence="1">
    <location>
        <begin position="22"/>
        <end position="41"/>
    </location>
</feature>
<organism evidence="2 3">
    <name type="scientific">Endocarpon pusillum</name>
    <dbReference type="NCBI Taxonomy" id="364733"/>
    <lineage>
        <taxon>Eukaryota</taxon>
        <taxon>Fungi</taxon>
        <taxon>Dikarya</taxon>
        <taxon>Ascomycota</taxon>
        <taxon>Pezizomycotina</taxon>
        <taxon>Eurotiomycetes</taxon>
        <taxon>Chaetothyriomycetidae</taxon>
        <taxon>Verrucariales</taxon>
        <taxon>Verrucariaceae</taxon>
        <taxon>Endocarpon</taxon>
    </lineage>
</organism>
<reference evidence="2" key="1">
    <citation type="submission" date="2020-02" db="EMBL/GenBank/DDBJ databases">
        <authorList>
            <person name="Palmer J.M."/>
        </authorList>
    </citation>
    <scope>NUCLEOTIDE SEQUENCE</scope>
    <source>
        <strain evidence="2">EPUS1.4</strain>
        <tissue evidence="2">Thallus</tissue>
    </source>
</reference>
<comment type="caution">
    <text evidence="2">The sequence shown here is derived from an EMBL/GenBank/DDBJ whole genome shotgun (WGS) entry which is preliminary data.</text>
</comment>
<feature type="region of interest" description="Disordered" evidence="1">
    <location>
        <begin position="86"/>
        <end position="115"/>
    </location>
</feature>
<gene>
    <name evidence="2" type="ORF">GJ744_000317</name>
</gene>
<sequence>MPKLGDSCKLWSWKVSQPVKENPVDRYAGEEGPKIGHEHQPTEAEMLRQVAGFMRYKVPHSAGESCMTEDNAWYAQVPLAVNEQAMMSDEASDSRRKQLESGIRNRHRHRIPGSV</sequence>
<proteinExistence type="predicted"/>
<dbReference type="EMBL" id="JAACFV010000010">
    <property type="protein sequence ID" value="KAF7512750.1"/>
    <property type="molecule type" value="Genomic_DNA"/>
</dbReference>
<dbReference type="Proteomes" id="UP000606974">
    <property type="component" value="Unassembled WGS sequence"/>
</dbReference>
<protein>
    <submittedName>
        <fullName evidence="2">Uncharacterized protein</fullName>
    </submittedName>
</protein>
<dbReference type="AlphaFoldDB" id="A0A8H7AX70"/>
<keyword evidence="3" id="KW-1185">Reference proteome</keyword>
<accession>A0A8H7AX70</accession>
<evidence type="ECO:0000313" key="3">
    <source>
        <dbReference type="Proteomes" id="UP000606974"/>
    </source>
</evidence>
<name>A0A8H7AX70_9EURO</name>
<feature type="compositionally biased region" description="Basic residues" evidence="1">
    <location>
        <begin position="104"/>
        <end position="115"/>
    </location>
</feature>